<evidence type="ECO:0000313" key="4">
    <source>
        <dbReference type="Proteomes" id="UP000031575"/>
    </source>
</evidence>
<dbReference type="EMBL" id="AWTV01000008">
    <property type="protein sequence ID" value="KIH90575.1"/>
    <property type="molecule type" value="Genomic_DNA"/>
</dbReference>
<dbReference type="InterPro" id="IPR000182">
    <property type="entry name" value="GNAT_dom"/>
</dbReference>
<dbReference type="VEuPathDB" id="FungiDB:SPBR_00363"/>
<dbReference type="Gene3D" id="3.40.630.30">
    <property type="match status" value="1"/>
</dbReference>
<feature type="region of interest" description="Disordered" evidence="1">
    <location>
        <begin position="180"/>
        <end position="236"/>
    </location>
</feature>
<reference evidence="3 4" key="1">
    <citation type="journal article" date="2014" name="BMC Genomics">
        <title>Comparative genomics of the major fungal agents of human and animal Sporotrichosis: Sporothrix schenckii and Sporothrix brasiliensis.</title>
        <authorList>
            <person name="Teixeira M.M."/>
            <person name="de Almeida L.G."/>
            <person name="Kubitschek-Barreira P."/>
            <person name="Alves F.L."/>
            <person name="Kioshima E.S."/>
            <person name="Abadio A.K."/>
            <person name="Fernandes L."/>
            <person name="Derengowski L.S."/>
            <person name="Ferreira K.S."/>
            <person name="Souza R.C."/>
            <person name="Ruiz J.C."/>
            <person name="de Andrade N.C."/>
            <person name="Paes H.C."/>
            <person name="Nicola A.M."/>
            <person name="Albuquerque P."/>
            <person name="Gerber A.L."/>
            <person name="Martins V.P."/>
            <person name="Peconick L.D."/>
            <person name="Neto A.V."/>
            <person name="Chaucanez C.B."/>
            <person name="Silva P.A."/>
            <person name="Cunha O.L."/>
            <person name="de Oliveira F.F."/>
            <person name="dos Santos T.C."/>
            <person name="Barros A.L."/>
            <person name="Soares M.A."/>
            <person name="de Oliveira L.M."/>
            <person name="Marini M.M."/>
            <person name="Villalobos-Duno H."/>
            <person name="Cunha M.M."/>
            <person name="de Hoog S."/>
            <person name="da Silveira J.F."/>
            <person name="Henrissat B."/>
            <person name="Nino-Vega G.A."/>
            <person name="Cisalpino P.S."/>
            <person name="Mora-Montes H.M."/>
            <person name="Almeida S.R."/>
            <person name="Stajich J.E."/>
            <person name="Lopes-Bezerra L.M."/>
            <person name="Vasconcelos A.T."/>
            <person name="Felipe M.S."/>
        </authorList>
    </citation>
    <scope>NUCLEOTIDE SEQUENCE [LARGE SCALE GENOMIC DNA]</scope>
    <source>
        <strain evidence="3 4">5110</strain>
    </source>
</reference>
<feature type="compositionally biased region" description="Polar residues" evidence="1">
    <location>
        <begin position="209"/>
        <end position="218"/>
    </location>
</feature>
<evidence type="ECO:0000259" key="2">
    <source>
        <dbReference type="PROSITE" id="PS51186"/>
    </source>
</evidence>
<evidence type="ECO:0000313" key="3">
    <source>
        <dbReference type="EMBL" id="KIH90575.1"/>
    </source>
</evidence>
<feature type="region of interest" description="Disordered" evidence="1">
    <location>
        <begin position="78"/>
        <end position="100"/>
    </location>
</feature>
<dbReference type="RefSeq" id="XP_040618585.1">
    <property type="nucleotide sequence ID" value="XM_040758682.1"/>
</dbReference>
<evidence type="ECO:0000256" key="1">
    <source>
        <dbReference type="SAM" id="MobiDB-lite"/>
    </source>
</evidence>
<dbReference type="OrthoDB" id="2129362at2759"/>
<organism evidence="3 4">
    <name type="scientific">Sporothrix brasiliensis 5110</name>
    <dbReference type="NCBI Taxonomy" id="1398154"/>
    <lineage>
        <taxon>Eukaryota</taxon>
        <taxon>Fungi</taxon>
        <taxon>Dikarya</taxon>
        <taxon>Ascomycota</taxon>
        <taxon>Pezizomycotina</taxon>
        <taxon>Sordariomycetes</taxon>
        <taxon>Sordariomycetidae</taxon>
        <taxon>Ophiostomatales</taxon>
        <taxon>Ophiostomataceae</taxon>
        <taxon>Sporothrix</taxon>
    </lineage>
</organism>
<accession>A0A0C2IUV2</accession>
<proteinExistence type="predicted"/>
<feature type="region of interest" description="Disordered" evidence="1">
    <location>
        <begin position="284"/>
        <end position="331"/>
    </location>
</feature>
<comment type="caution">
    <text evidence="3">The sequence shown here is derived from an EMBL/GenBank/DDBJ whole genome shotgun (WGS) entry which is preliminary data.</text>
</comment>
<dbReference type="InterPro" id="IPR016181">
    <property type="entry name" value="Acyl_CoA_acyltransferase"/>
</dbReference>
<dbReference type="Proteomes" id="UP000031575">
    <property type="component" value="Unassembled WGS sequence"/>
</dbReference>
<feature type="domain" description="N-acetyltransferase" evidence="2">
    <location>
        <begin position="336"/>
        <end position="517"/>
    </location>
</feature>
<feature type="compositionally biased region" description="Polar residues" evidence="1">
    <location>
        <begin position="286"/>
        <end position="300"/>
    </location>
</feature>
<dbReference type="GO" id="GO:0016747">
    <property type="term" value="F:acyltransferase activity, transferring groups other than amino-acyl groups"/>
    <property type="evidence" value="ECO:0007669"/>
    <property type="project" value="InterPro"/>
</dbReference>
<keyword evidence="4" id="KW-1185">Reference proteome</keyword>
<dbReference type="GeneID" id="63673603"/>
<dbReference type="AlphaFoldDB" id="A0A0C2IUV2"/>
<dbReference type="PROSITE" id="PS51186">
    <property type="entry name" value="GNAT"/>
    <property type="match status" value="1"/>
</dbReference>
<dbReference type="Pfam" id="PF00583">
    <property type="entry name" value="Acetyltransf_1"/>
    <property type="match status" value="1"/>
</dbReference>
<sequence length="652" mass="70783">MDATQGDGVANLATFWNREARLASTKYPHDLSTSSPLGIIVQKPLEQQRRRLELTSDSLAAAAEEFSKQDTLLLEASAGKGKGRAHDKKETTENEEIVPSDSVSADGAICIEADDPAWKGTSSASTGGLWTRRAMHLFPSETDFRHCVKGWLATIHKTNPLNEEEFQTWVAYDTVPDSVTTQLLPPPQAPETRLDPAPTGDKDLDERAATQTANTSCGLPSKGIAIRASDPDPPKRAPLVERETRFVHVSQQPIQDAGVCKQTVTIQKKKPTVTFETDKQVKVPVTPSTQKIQPQAQLQTKHQPAPQPQAQPEHPEPKPVPELSSAPGEPFPSMYAQIVAAGDRHIEGIRYVYNEEVANGVQGLGCDPATSEDIRRLYKAGLNTKSPSLVALLNDKDDEQVIGFALVHPRLGVGFGEAATTLCAECSVFVLPKYRNRGLGQELLRRVLAKTIDVSTFGPLPAPHYIYMNVACGSADGLAEKKYVESLTTKFGFEYFGKPVETIKWSGKGPYAVKHMVFYRRCTPTPTGEANLGGAVQNIGLSGNGHTQQKAKVQGVVQADVQPIMQPIIQQVVPPTAHAVGSLMSAPIAGMKYNLAHGKESISRSRFHEQLLQDLVSVPAAASSNATLSGLKNSNRMPSVNNMKTRADTEFW</sequence>
<dbReference type="CDD" id="cd04301">
    <property type="entry name" value="NAT_SF"/>
    <property type="match status" value="1"/>
</dbReference>
<name>A0A0C2IUV2_9PEZI</name>
<dbReference type="SUPFAM" id="SSF55729">
    <property type="entry name" value="Acyl-CoA N-acyltransferases (Nat)"/>
    <property type="match status" value="1"/>
</dbReference>
<feature type="compositionally biased region" description="Low complexity" evidence="1">
    <location>
        <begin position="301"/>
        <end position="312"/>
    </location>
</feature>
<protein>
    <recommendedName>
        <fullName evidence="2">N-acetyltransferase domain-containing protein</fullName>
    </recommendedName>
</protein>
<gene>
    <name evidence="3" type="ORF">SPBR_00363</name>
</gene>
<dbReference type="HOGENOM" id="CLU_420448_0_0_1"/>